<evidence type="ECO:0000313" key="3">
    <source>
        <dbReference type="Proteomes" id="UP000251993"/>
    </source>
</evidence>
<evidence type="ECO:0000259" key="1">
    <source>
        <dbReference type="Pfam" id="PF05099"/>
    </source>
</evidence>
<name>A0A344TFY3_9BACT</name>
<reference evidence="2 3" key="1">
    <citation type="submission" date="2018-07" db="EMBL/GenBank/DDBJ databases">
        <title>Genome sequencing of Runella.</title>
        <authorList>
            <person name="Baek M.-G."/>
            <person name="Yi H."/>
        </authorList>
    </citation>
    <scope>NUCLEOTIDE SEQUENCE [LARGE SCALE GENOMIC DNA]</scope>
    <source>
        <strain evidence="2 3">HYN0085</strain>
    </source>
</reference>
<accession>A0A344TFY3</accession>
<sequence length="119" mass="13914">MKTFIPNLYIGLGSAVYALIKVDGQLHELESIKARNVLIEEPHGELAMQSFQLREHYQTPVEEAYNFAMRCFASHSKDLDDSTREYFIKLMTDIAQADERVSGKETEFIRRFRRDIRKV</sequence>
<gene>
    <name evidence="2" type="ORF">DR864_07320</name>
</gene>
<dbReference type="EMBL" id="CP030850">
    <property type="protein sequence ID" value="AXE17554.1"/>
    <property type="molecule type" value="Genomic_DNA"/>
</dbReference>
<dbReference type="KEGG" id="run:DR864_07320"/>
<proteinExistence type="predicted"/>
<dbReference type="CDD" id="cd07177">
    <property type="entry name" value="terB_like"/>
    <property type="match status" value="1"/>
</dbReference>
<dbReference type="SUPFAM" id="SSF158682">
    <property type="entry name" value="TerB-like"/>
    <property type="match status" value="1"/>
</dbReference>
<evidence type="ECO:0000313" key="2">
    <source>
        <dbReference type="EMBL" id="AXE17554.1"/>
    </source>
</evidence>
<dbReference type="Proteomes" id="UP000251993">
    <property type="component" value="Chromosome"/>
</dbReference>
<dbReference type="RefSeq" id="WP_114066339.1">
    <property type="nucleotide sequence ID" value="NZ_CP030850.1"/>
</dbReference>
<feature type="domain" description="Co-chaperone DjlA N-terminal" evidence="1">
    <location>
        <begin position="17"/>
        <end position="112"/>
    </location>
</feature>
<keyword evidence="3" id="KW-1185">Reference proteome</keyword>
<dbReference type="OrthoDB" id="1120295at2"/>
<dbReference type="AlphaFoldDB" id="A0A344TFY3"/>
<organism evidence="2 3">
    <name type="scientific">Runella rosea</name>
    <dbReference type="NCBI Taxonomy" id="2259595"/>
    <lineage>
        <taxon>Bacteria</taxon>
        <taxon>Pseudomonadati</taxon>
        <taxon>Bacteroidota</taxon>
        <taxon>Cytophagia</taxon>
        <taxon>Cytophagales</taxon>
        <taxon>Spirosomataceae</taxon>
        <taxon>Runella</taxon>
    </lineage>
</organism>
<dbReference type="InterPro" id="IPR029024">
    <property type="entry name" value="TerB-like"/>
</dbReference>
<dbReference type="Gene3D" id="1.10.3680.10">
    <property type="entry name" value="TerB-like"/>
    <property type="match status" value="1"/>
</dbReference>
<protein>
    <submittedName>
        <fullName evidence="2">TerB family tellurite resistance protein</fullName>
    </submittedName>
</protein>
<dbReference type="Pfam" id="PF05099">
    <property type="entry name" value="TerB"/>
    <property type="match status" value="1"/>
</dbReference>
<dbReference type="InterPro" id="IPR007791">
    <property type="entry name" value="DjlA_N"/>
</dbReference>